<dbReference type="Proteomes" id="UP001231189">
    <property type="component" value="Unassembled WGS sequence"/>
</dbReference>
<feature type="region of interest" description="Disordered" evidence="1">
    <location>
        <begin position="265"/>
        <end position="300"/>
    </location>
</feature>
<comment type="caution">
    <text evidence="2">The sequence shown here is derived from an EMBL/GenBank/DDBJ whole genome shotgun (WGS) entry which is preliminary data.</text>
</comment>
<accession>A0AAD8QEZ7</accession>
<evidence type="ECO:0000313" key="2">
    <source>
        <dbReference type="EMBL" id="KAK1601342.1"/>
    </source>
</evidence>
<proteinExistence type="predicted"/>
<sequence>MAASDGHGSCAPRIHGSVHPPDPMASLDGRECVGRYANTRRVPGGDGTYVFQLRSTSPYVLMCTRAQGTCGRRSIVTMHVPRRPGYAALCNCKIKKIHRGPGRGMVRLAATEIKRENAIESSSSSTTTRLVGANLHTAGDRTTWSVEVGANYGETEGPPNWQVRLEVVEVPRAALIVAATQGWRGRLSAMVYGDNGTMKNLRQEADELPYCRCDDHPETASSNSSLSPPRRGRRRSLLLHLWPPNPPEMYLLTEIFVSLHCHISGSDHRSSTRQRRRTSQCQIRSMRPATSLPASAPYAI</sequence>
<feature type="region of interest" description="Disordered" evidence="1">
    <location>
        <begin position="1"/>
        <end position="25"/>
    </location>
</feature>
<dbReference type="EMBL" id="JAUUTY010000458">
    <property type="protein sequence ID" value="KAK1601342.1"/>
    <property type="molecule type" value="Genomic_DNA"/>
</dbReference>
<name>A0AAD8QEZ7_LOLMU</name>
<evidence type="ECO:0000256" key="1">
    <source>
        <dbReference type="SAM" id="MobiDB-lite"/>
    </source>
</evidence>
<evidence type="ECO:0000313" key="3">
    <source>
        <dbReference type="Proteomes" id="UP001231189"/>
    </source>
</evidence>
<organism evidence="2 3">
    <name type="scientific">Lolium multiflorum</name>
    <name type="common">Italian ryegrass</name>
    <name type="synonym">Lolium perenne subsp. multiflorum</name>
    <dbReference type="NCBI Taxonomy" id="4521"/>
    <lineage>
        <taxon>Eukaryota</taxon>
        <taxon>Viridiplantae</taxon>
        <taxon>Streptophyta</taxon>
        <taxon>Embryophyta</taxon>
        <taxon>Tracheophyta</taxon>
        <taxon>Spermatophyta</taxon>
        <taxon>Magnoliopsida</taxon>
        <taxon>Liliopsida</taxon>
        <taxon>Poales</taxon>
        <taxon>Poaceae</taxon>
        <taxon>BOP clade</taxon>
        <taxon>Pooideae</taxon>
        <taxon>Poodae</taxon>
        <taxon>Poeae</taxon>
        <taxon>Poeae Chloroplast Group 2 (Poeae type)</taxon>
        <taxon>Loliodinae</taxon>
        <taxon>Loliinae</taxon>
        <taxon>Lolium</taxon>
    </lineage>
</organism>
<protein>
    <submittedName>
        <fullName evidence="2">Uncharacterized protein</fullName>
    </submittedName>
</protein>
<gene>
    <name evidence="2" type="ORF">QYE76_018095</name>
</gene>
<keyword evidence="3" id="KW-1185">Reference proteome</keyword>
<reference evidence="2" key="1">
    <citation type="submission" date="2023-07" db="EMBL/GenBank/DDBJ databases">
        <title>A chromosome-level genome assembly of Lolium multiflorum.</title>
        <authorList>
            <person name="Chen Y."/>
            <person name="Copetti D."/>
            <person name="Kolliker R."/>
            <person name="Studer B."/>
        </authorList>
    </citation>
    <scope>NUCLEOTIDE SEQUENCE</scope>
    <source>
        <strain evidence="2">02402/16</strain>
        <tissue evidence="2">Leaf</tissue>
    </source>
</reference>
<dbReference type="AlphaFoldDB" id="A0AAD8QEZ7"/>